<gene>
    <name evidence="3" type="ORF">H6G03_08700</name>
</gene>
<comment type="similarity">
    <text evidence="1">Belongs to the flavin-dependent halogenase family. Bacterial tryptophan halogenase subfamily.</text>
</comment>
<organism evidence="3 4">
    <name type="scientific">Aerosakkonema funiforme FACHB-1375</name>
    <dbReference type="NCBI Taxonomy" id="2949571"/>
    <lineage>
        <taxon>Bacteria</taxon>
        <taxon>Bacillati</taxon>
        <taxon>Cyanobacteriota</taxon>
        <taxon>Cyanophyceae</taxon>
        <taxon>Oscillatoriophycideae</taxon>
        <taxon>Aerosakkonematales</taxon>
        <taxon>Aerosakkonemataceae</taxon>
        <taxon>Aerosakkonema</taxon>
    </lineage>
</organism>
<evidence type="ECO:0000313" key="4">
    <source>
        <dbReference type="Proteomes" id="UP000641646"/>
    </source>
</evidence>
<dbReference type="Pfam" id="PF01494">
    <property type="entry name" value="FAD_binding_3"/>
    <property type="match status" value="1"/>
</dbReference>
<dbReference type="PANTHER" id="PTHR43747">
    <property type="entry name" value="FAD-BINDING PROTEIN"/>
    <property type="match status" value="1"/>
</dbReference>
<dbReference type="GO" id="GO:0071949">
    <property type="term" value="F:FAD binding"/>
    <property type="evidence" value="ECO:0007669"/>
    <property type="project" value="InterPro"/>
</dbReference>
<evidence type="ECO:0000313" key="3">
    <source>
        <dbReference type="EMBL" id="MBD2181179.1"/>
    </source>
</evidence>
<reference evidence="3" key="2">
    <citation type="submission" date="2020-08" db="EMBL/GenBank/DDBJ databases">
        <authorList>
            <person name="Chen M."/>
            <person name="Teng W."/>
            <person name="Zhao L."/>
            <person name="Hu C."/>
            <person name="Zhou Y."/>
            <person name="Han B."/>
            <person name="Song L."/>
            <person name="Shu W."/>
        </authorList>
    </citation>
    <scope>NUCLEOTIDE SEQUENCE</scope>
    <source>
        <strain evidence="3">FACHB-1375</strain>
    </source>
</reference>
<evidence type="ECO:0000256" key="1">
    <source>
        <dbReference type="ARBA" id="ARBA00038396"/>
    </source>
</evidence>
<dbReference type="PRINTS" id="PR00420">
    <property type="entry name" value="RNGMNOXGNASE"/>
</dbReference>
<proteinExistence type="inferred from homology"/>
<feature type="domain" description="FAD-binding" evidence="2">
    <location>
        <begin position="3"/>
        <end position="71"/>
    </location>
</feature>
<dbReference type="InterPro" id="IPR002938">
    <property type="entry name" value="FAD-bd"/>
</dbReference>
<evidence type="ECO:0000259" key="2">
    <source>
        <dbReference type="Pfam" id="PF01494"/>
    </source>
</evidence>
<dbReference type="SUPFAM" id="SSF51905">
    <property type="entry name" value="FAD/NAD(P)-binding domain"/>
    <property type="match status" value="1"/>
</dbReference>
<sequence length="340" mass="37679">MSETNVVIIGSGPSGAAAAILLAKMGWRVVIVERETFPRDRPGETLHPGIEPLLEQLGVAAQILSADFLRHEGNWVKWSSESTFVPFGADERGKWRGFQAWRSHFDAILQNQAIELGVEIRQPCRALHPVVRENRIVGVETSDGFLPSSFIIDAAGSGHWLAKQLTLPIQTYSPRLIAYYGYASGDCPIRDDAPAIVADKSGWTWTARVRPQLYQWTRLFFANETIEKNWLPEEFQGLIPKGKIGAADVTWRVVPACAGLGYFIVGDAAAVLDPASSHGVLKAIMSGMMAAHLIIQMVNKGAIELQAIQAYRQWLNNWFGQDLAKLRELYGTLPHPPDWI</sequence>
<accession>A0A926ZFZ5</accession>
<dbReference type="Gene3D" id="3.50.50.60">
    <property type="entry name" value="FAD/NAD(P)-binding domain"/>
    <property type="match status" value="1"/>
</dbReference>
<dbReference type="Proteomes" id="UP000641646">
    <property type="component" value="Unassembled WGS sequence"/>
</dbReference>
<dbReference type="AlphaFoldDB" id="A0A926ZFZ5"/>
<comment type="caution">
    <text evidence="3">The sequence shown here is derived from an EMBL/GenBank/DDBJ whole genome shotgun (WGS) entry which is preliminary data.</text>
</comment>
<dbReference type="InterPro" id="IPR036188">
    <property type="entry name" value="FAD/NAD-bd_sf"/>
</dbReference>
<dbReference type="EMBL" id="JACJPW010000017">
    <property type="protein sequence ID" value="MBD2181179.1"/>
    <property type="molecule type" value="Genomic_DNA"/>
</dbReference>
<dbReference type="PANTHER" id="PTHR43747:SF1">
    <property type="entry name" value="SLR1998 PROTEIN"/>
    <property type="match status" value="1"/>
</dbReference>
<name>A0A926ZFZ5_9CYAN</name>
<keyword evidence="4" id="KW-1185">Reference proteome</keyword>
<dbReference type="InterPro" id="IPR050816">
    <property type="entry name" value="Flavin-dep_Halogenase_NPB"/>
</dbReference>
<reference evidence="3" key="1">
    <citation type="journal article" date="2015" name="ISME J.">
        <title>Draft Genome Sequence of Streptomyces incarnatus NRRL8089, which Produces the Nucleoside Antibiotic Sinefungin.</title>
        <authorList>
            <person name="Oshima K."/>
            <person name="Hattori M."/>
            <person name="Shimizu H."/>
            <person name="Fukuda K."/>
            <person name="Nemoto M."/>
            <person name="Inagaki K."/>
            <person name="Tamura T."/>
        </authorList>
    </citation>
    <scope>NUCLEOTIDE SEQUENCE</scope>
    <source>
        <strain evidence="3">FACHB-1375</strain>
    </source>
</reference>
<protein>
    <submittedName>
        <fullName evidence="3">Tryptophan 7-halogenase</fullName>
    </submittedName>
</protein>